<evidence type="ECO:0000313" key="2">
    <source>
        <dbReference type="Proteomes" id="UP001596989"/>
    </source>
</evidence>
<dbReference type="RefSeq" id="WP_377563340.1">
    <property type="nucleotide sequence ID" value="NZ_JBHTJZ010000008.1"/>
</dbReference>
<protein>
    <submittedName>
        <fullName evidence="1">Pentapeptide repeat-containing protein</fullName>
    </submittedName>
</protein>
<dbReference type="PANTHER" id="PTHR42999">
    <property type="entry name" value="ANTIBIOTIC RESISTANCE PROTEIN MCBG"/>
    <property type="match status" value="1"/>
</dbReference>
<accession>A0ABW3HP01</accession>
<dbReference type="InterPro" id="IPR052949">
    <property type="entry name" value="PA_immunity-related"/>
</dbReference>
<name>A0ABW3HP01_9BACL</name>
<dbReference type="PANTHER" id="PTHR42999:SF1">
    <property type="entry name" value="PENTAPEPTIDE REPEAT-CONTAINING PROTEIN"/>
    <property type="match status" value="1"/>
</dbReference>
<comment type="caution">
    <text evidence="1">The sequence shown here is derived from an EMBL/GenBank/DDBJ whole genome shotgun (WGS) entry which is preliminary data.</text>
</comment>
<dbReference type="InterPro" id="IPR001646">
    <property type="entry name" value="5peptide_repeat"/>
</dbReference>
<reference evidence="2" key="1">
    <citation type="journal article" date="2019" name="Int. J. Syst. Evol. Microbiol.">
        <title>The Global Catalogue of Microorganisms (GCM) 10K type strain sequencing project: providing services to taxonomists for standard genome sequencing and annotation.</title>
        <authorList>
            <consortium name="The Broad Institute Genomics Platform"/>
            <consortium name="The Broad Institute Genome Sequencing Center for Infectious Disease"/>
            <person name="Wu L."/>
            <person name="Ma J."/>
        </authorList>
    </citation>
    <scope>NUCLEOTIDE SEQUENCE [LARGE SCALE GENOMIC DNA]</scope>
    <source>
        <strain evidence="2">CCUG 59129</strain>
    </source>
</reference>
<proteinExistence type="predicted"/>
<dbReference type="EMBL" id="JBHTJZ010000008">
    <property type="protein sequence ID" value="MFD0959268.1"/>
    <property type="molecule type" value="Genomic_DNA"/>
</dbReference>
<sequence length="218" mass="24527">MSAKTSYIKLEKPRLPHHLPLLELDRLDSGQYIQEGLLQDASMEYQEAHKVIVDKTVFRNVVFTESSLIGSELTDVVFDKCDLSNANFSDAIIHRSEFLDCKMVGTNLTGATIRNVRFRQCLADYATFRFSDMKSIILEECSLLKSDFYHCKLQKKAVFRQCNIDGAQFSGTELDGIDLSDCQFDGIGVEANNLKGCLIAREQAYLFAGLFGLKLKGD</sequence>
<dbReference type="Pfam" id="PF13599">
    <property type="entry name" value="Pentapeptide_4"/>
    <property type="match status" value="1"/>
</dbReference>
<dbReference type="Proteomes" id="UP001596989">
    <property type="component" value="Unassembled WGS sequence"/>
</dbReference>
<dbReference type="SUPFAM" id="SSF141571">
    <property type="entry name" value="Pentapeptide repeat-like"/>
    <property type="match status" value="1"/>
</dbReference>
<evidence type="ECO:0000313" key="1">
    <source>
        <dbReference type="EMBL" id="MFD0959268.1"/>
    </source>
</evidence>
<organism evidence="1 2">
    <name type="scientific">Paenibacillus chungangensis</name>
    <dbReference type="NCBI Taxonomy" id="696535"/>
    <lineage>
        <taxon>Bacteria</taxon>
        <taxon>Bacillati</taxon>
        <taxon>Bacillota</taxon>
        <taxon>Bacilli</taxon>
        <taxon>Bacillales</taxon>
        <taxon>Paenibacillaceae</taxon>
        <taxon>Paenibacillus</taxon>
    </lineage>
</organism>
<keyword evidence="2" id="KW-1185">Reference proteome</keyword>
<dbReference type="Gene3D" id="2.160.20.80">
    <property type="entry name" value="E3 ubiquitin-protein ligase SopA"/>
    <property type="match status" value="1"/>
</dbReference>
<gene>
    <name evidence="1" type="ORF">ACFQ2I_07685</name>
</gene>